<sequence length="72" mass="7959">MLLRMEMKMPIPGEQLGSGWGVMRLSPWHLAGVFVTSPEAEQYALTLGVSYVVRYGDHEKNTSAFSFVAAPD</sequence>
<dbReference type="OrthoDB" id="9154890at2"/>
<proteinExistence type="predicted"/>
<accession>A0A1B1AGT2</accession>
<dbReference type="STRING" id="1759059.ATE48_07480"/>
<dbReference type="AlphaFoldDB" id="A0A1B1AGT2"/>
<evidence type="ECO:0000313" key="1">
    <source>
        <dbReference type="EMBL" id="ANP45772.1"/>
    </source>
</evidence>
<dbReference type="Proteomes" id="UP000092498">
    <property type="component" value="Chromosome"/>
</dbReference>
<gene>
    <name evidence="1" type="ORF">ATE48_07480</name>
</gene>
<evidence type="ECO:0000313" key="2">
    <source>
        <dbReference type="Proteomes" id="UP000092498"/>
    </source>
</evidence>
<protein>
    <submittedName>
        <fullName evidence="1">Uncharacterized protein</fullName>
    </submittedName>
</protein>
<dbReference type="EMBL" id="CP013244">
    <property type="protein sequence ID" value="ANP45772.1"/>
    <property type="molecule type" value="Genomic_DNA"/>
</dbReference>
<reference evidence="1 2" key="1">
    <citation type="submission" date="2015-11" db="EMBL/GenBank/DDBJ databases">
        <title>Whole-Genome Sequence of Candidatus Oderbacter manganicum from the National Park Lower Oder Valley, Germany.</title>
        <authorList>
            <person name="Braun B."/>
            <person name="Liere K."/>
            <person name="Szewzyk U."/>
        </authorList>
    </citation>
    <scope>NUCLEOTIDE SEQUENCE [LARGE SCALE GENOMIC DNA]</scope>
    <source>
        <strain evidence="1 2">OTSz_A_272</strain>
    </source>
</reference>
<dbReference type="InParanoid" id="A0A1B1AGT2"/>
<dbReference type="KEGG" id="cbot:ATE48_07480"/>
<keyword evidence="2" id="KW-1185">Reference proteome</keyword>
<name>A0A1B1AGT2_9PROT</name>
<organism evidence="1 2">
    <name type="scientific">Candidatus Viadribacter manganicus</name>
    <dbReference type="NCBI Taxonomy" id="1759059"/>
    <lineage>
        <taxon>Bacteria</taxon>
        <taxon>Pseudomonadati</taxon>
        <taxon>Pseudomonadota</taxon>
        <taxon>Alphaproteobacteria</taxon>
        <taxon>Hyphomonadales</taxon>
        <taxon>Hyphomonadaceae</taxon>
        <taxon>Candidatus Viadribacter</taxon>
    </lineage>
</organism>